<dbReference type="GO" id="GO:0015184">
    <property type="term" value="F:L-cystine transmembrane transporter activity"/>
    <property type="evidence" value="ECO:0007669"/>
    <property type="project" value="TreeGrafter"/>
</dbReference>
<dbReference type="AlphaFoldDB" id="A0A814MWA7"/>
<keyword evidence="9" id="KW-0458">Lysosome</keyword>
<feature type="transmembrane region" description="Helical" evidence="11">
    <location>
        <begin position="346"/>
        <end position="368"/>
    </location>
</feature>
<organism evidence="13 14">
    <name type="scientific">Adineta ricciae</name>
    <name type="common">Rotifer</name>
    <dbReference type="NCBI Taxonomy" id="249248"/>
    <lineage>
        <taxon>Eukaryota</taxon>
        <taxon>Metazoa</taxon>
        <taxon>Spiralia</taxon>
        <taxon>Gnathifera</taxon>
        <taxon>Rotifera</taxon>
        <taxon>Eurotatoria</taxon>
        <taxon>Bdelloidea</taxon>
        <taxon>Adinetida</taxon>
        <taxon>Adinetidae</taxon>
        <taxon>Adineta</taxon>
    </lineage>
</organism>
<keyword evidence="7 11" id="KW-1133">Transmembrane helix</keyword>
<evidence type="ECO:0000256" key="3">
    <source>
        <dbReference type="ARBA" id="ARBA00022448"/>
    </source>
</evidence>
<reference evidence="13" key="1">
    <citation type="submission" date="2021-02" db="EMBL/GenBank/DDBJ databases">
        <authorList>
            <person name="Nowell W R."/>
        </authorList>
    </citation>
    <scope>NUCLEOTIDE SEQUENCE</scope>
</reference>
<evidence type="ECO:0000313" key="13">
    <source>
        <dbReference type="EMBL" id="CAF1083959.1"/>
    </source>
</evidence>
<dbReference type="FunFam" id="1.20.1280.290:FF:000016">
    <property type="entry name" value="Cystinosin homolog"/>
    <property type="match status" value="1"/>
</dbReference>
<keyword evidence="8 11" id="KW-0472">Membrane</keyword>
<keyword evidence="12" id="KW-0732">Signal</keyword>
<dbReference type="Proteomes" id="UP000663828">
    <property type="component" value="Unassembled WGS sequence"/>
</dbReference>
<evidence type="ECO:0000256" key="8">
    <source>
        <dbReference type="ARBA" id="ARBA00023136"/>
    </source>
</evidence>
<dbReference type="EMBL" id="CAJNOR010001140">
    <property type="protein sequence ID" value="CAF1083959.1"/>
    <property type="molecule type" value="Genomic_DNA"/>
</dbReference>
<dbReference type="GO" id="GO:0005765">
    <property type="term" value="C:lysosomal membrane"/>
    <property type="evidence" value="ECO:0007669"/>
    <property type="project" value="UniProtKB-SubCell"/>
</dbReference>
<dbReference type="InterPro" id="IPR005282">
    <property type="entry name" value="LC_transporter"/>
</dbReference>
<feature type="chain" id="PRO_5032396522" description="Cystinosin" evidence="12">
    <location>
        <begin position="26"/>
        <end position="399"/>
    </location>
</feature>
<sequence>MQSSHLKGMFLLSLLIISILHLTNSEQLTANNHVFLFDPPSLTVAVDHNTTATIQLVSEQDESVNVLFVYGLDRSPSTDYIEPLKPVHFPRHLTPMQIVLQISGRRPGHLIVGCNATPSLNGNLTERDFLRINIARSTKLNRLINIVGWLYFAAWSCSFYPQIVLNIRRQSVVGLHFDFLAFNLLGFFCYSIYNIALYSWQDVQDSYRKSHPHGVIPVLVNDVVFGLHGFIATLITIFQCLFYDRSTQRVSYITSILLVLSVLFLTITTIVTAVGRMDLLLLIYFYSYVKLIASCIKYIPQTVMNHQRRSTEGWSIGNVWLDFLGGILSLIQMVLLAINYNDWSSIFGSITKLGLGIVSMGFDLIFLVQHYILYKNTKKQEHGYQVLDNNEQPTSSVPT</sequence>
<dbReference type="NCBIfam" id="TIGR00951">
    <property type="entry name" value="2A43"/>
    <property type="match status" value="1"/>
</dbReference>
<gene>
    <name evidence="13" type="ORF">XAT740_LOCUS17473</name>
</gene>
<dbReference type="InterPro" id="IPR006603">
    <property type="entry name" value="PQ-loop_rpt"/>
</dbReference>
<protein>
    <recommendedName>
        <fullName evidence="15">Cystinosin</fullName>
    </recommendedName>
</protein>
<accession>A0A814MWA7</accession>
<evidence type="ECO:0000256" key="1">
    <source>
        <dbReference type="ARBA" id="ARBA00004155"/>
    </source>
</evidence>
<keyword evidence="3" id="KW-0813">Transport</keyword>
<evidence type="ECO:0000313" key="14">
    <source>
        <dbReference type="Proteomes" id="UP000663828"/>
    </source>
</evidence>
<evidence type="ECO:0000256" key="12">
    <source>
        <dbReference type="SAM" id="SignalP"/>
    </source>
</evidence>
<dbReference type="PANTHER" id="PTHR13131">
    <property type="entry name" value="CYSTINOSIN"/>
    <property type="match status" value="1"/>
</dbReference>
<dbReference type="Gene3D" id="1.20.1280.290">
    <property type="match status" value="2"/>
</dbReference>
<evidence type="ECO:0000256" key="5">
    <source>
        <dbReference type="ARBA" id="ARBA00022737"/>
    </source>
</evidence>
<evidence type="ECO:0000256" key="6">
    <source>
        <dbReference type="ARBA" id="ARBA00022847"/>
    </source>
</evidence>
<evidence type="ECO:0000256" key="4">
    <source>
        <dbReference type="ARBA" id="ARBA00022692"/>
    </source>
</evidence>
<comment type="caution">
    <text evidence="13">The sequence shown here is derived from an EMBL/GenBank/DDBJ whole genome shotgun (WGS) entry which is preliminary data.</text>
</comment>
<keyword evidence="5" id="KW-0677">Repeat</keyword>
<evidence type="ECO:0008006" key="15">
    <source>
        <dbReference type="Google" id="ProtNLM"/>
    </source>
</evidence>
<dbReference type="Pfam" id="PF04193">
    <property type="entry name" value="PQ-loop"/>
    <property type="match status" value="2"/>
</dbReference>
<feature type="transmembrane region" description="Helical" evidence="11">
    <location>
        <begin position="223"/>
        <end position="243"/>
    </location>
</feature>
<feature type="signal peptide" evidence="12">
    <location>
        <begin position="1"/>
        <end position="25"/>
    </location>
</feature>
<proteinExistence type="inferred from homology"/>
<evidence type="ECO:0000256" key="11">
    <source>
        <dbReference type="SAM" id="Phobius"/>
    </source>
</evidence>
<feature type="transmembrane region" description="Helical" evidence="11">
    <location>
        <begin position="146"/>
        <end position="167"/>
    </location>
</feature>
<comment type="subcellular location">
    <subcellularLocation>
        <location evidence="1">Lysosome membrane</location>
        <topology evidence="1">Multi-pass membrane protein</topology>
    </subcellularLocation>
</comment>
<evidence type="ECO:0000256" key="2">
    <source>
        <dbReference type="ARBA" id="ARBA00006855"/>
    </source>
</evidence>
<keyword evidence="14" id="KW-1185">Reference proteome</keyword>
<comment type="catalytic activity">
    <reaction evidence="10">
        <text>L-cystine(out) + H(+)(out) = L-cystine(in) + H(+)(in)</text>
        <dbReference type="Rhea" id="RHEA:66172"/>
        <dbReference type="ChEBI" id="CHEBI:15378"/>
        <dbReference type="ChEBI" id="CHEBI:35491"/>
    </reaction>
    <physiologicalReaction direction="left-to-right" evidence="10">
        <dbReference type="Rhea" id="RHEA:66173"/>
    </physiologicalReaction>
</comment>
<keyword evidence="4 11" id="KW-0812">Transmembrane</keyword>
<feature type="transmembrane region" description="Helical" evidence="11">
    <location>
        <begin position="319"/>
        <end position="340"/>
    </location>
</feature>
<feature type="transmembrane region" description="Helical" evidence="11">
    <location>
        <begin position="179"/>
        <end position="200"/>
    </location>
</feature>
<feature type="transmembrane region" description="Helical" evidence="11">
    <location>
        <begin position="279"/>
        <end position="299"/>
    </location>
</feature>
<evidence type="ECO:0000256" key="10">
    <source>
        <dbReference type="ARBA" id="ARBA00048473"/>
    </source>
</evidence>
<evidence type="ECO:0000256" key="9">
    <source>
        <dbReference type="ARBA" id="ARBA00023228"/>
    </source>
</evidence>
<feature type="transmembrane region" description="Helical" evidence="11">
    <location>
        <begin position="250"/>
        <end position="273"/>
    </location>
</feature>
<name>A0A814MWA7_ADIRI</name>
<dbReference type="GO" id="GO:0015293">
    <property type="term" value="F:symporter activity"/>
    <property type="evidence" value="ECO:0007669"/>
    <property type="project" value="UniProtKB-KW"/>
</dbReference>
<comment type="similarity">
    <text evidence="2">Belongs to the cystinosin family.</text>
</comment>
<evidence type="ECO:0000256" key="7">
    <source>
        <dbReference type="ARBA" id="ARBA00022989"/>
    </source>
</evidence>
<dbReference type="PANTHER" id="PTHR13131:SF5">
    <property type="entry name" value="CYSTINOSIN"/>
    <property type="match status" value="1"/>
</dbReference>
<dbReference type="SMART" id="SM00679">
    <property type="entry name" value="CTNS"/>
    <property type="match status" value="2"/>
</dbReference>
<keyword evidence="6" id="KW-0769">Symport</keyword>